<keyword evidence="2" id="KW-0808">Transferase</keyword>
<evidence type="ECO:0000256" key="3">
    <source>
        <dbReference type="ARBA" id="ARBA00022691"/>
    </source>
</evidence>
<accession>A0ABU6XMB4</accession>
<evidence type="ECO:0000256" key="2">
    <source>
        <dbReference type="ARBA" id="ARBA00022679"/>
    </source>
</evidence>
<sequence length="152" mass="17208">MLPDLNEPLFPDLNQPLELPERPYQPIFPLVGSLSGEGQRAVDHLISLENLLASVLHDWDNKECLKILKNCHKAIPNDGKVIVADKVLPALPKQSDVAKMAFRSDVFMMIQTSKEMERTQKDFMDLAKASGFSTVRFVCSASTLWVMEFYKQ</sequence>
<feature type="domain" description="O-methyltransferase C-terminal" evidence="4">
    <location>
        <begin position="51"/>
        <end position="133"/>
    </location>
</feature>
<dbReference type="PANTHER" id="PTHR11746">
    <property type="entry name" value="O-METHYLTRANSFERASE"/>
    <property type="match status" value="1"/>
</dbReference>
<dbReference type="InterPro" id="IPR016461">
    <property type="entry name" value="COMT-like"/>
</dbReference>
<reference evidence="5 6" key="1">
    <citation type="journal article" date="2023" name="Plants (Basel)">
        <title>Bridging the Gap: Combining Genomics and Transcriptomics Approaches to Understand Stylosanthes scabra, an Orphan Legume from the Brazilian Caatinga.</title>
        <authorList>
            <person name="Ferreira-Neto J.R.C."/>
            <person name="da Silva M.D."/>
            <person name="Binneck E."/>
            <person name="de Melo N.F."/>
            <person name="da Silva R.H."/>
            <person name="de Melo A.L.T.M."/>
            <person name="Pandolfi V."/>
            <person name="Bustamante F.O."/>
            <person name="Brasileiro-Vidal A.C."/>
            <person name="Benko-Iseppon A.M."/>
        </authorList>
    </citation>
    <scope>NUCLEOTIDE SEQUENCE [LARGE SCALE GENOMIC DNA]</scope>
    <source>
        <tissue evidence="5">Leaves</tissue>
    </source>
</reference>
<evidence type="ECO:0000313" key="6">
    <source>
        <dbReference type="Proteomes" id="UP001341840"/>
    </source>
</evidence>
<dbReference type="Gene3D" id="3.40.50.150">
    <property type="entry name" value="Vaccinia Virus protein VP39"/>
    <property type="match status" value="1"/>
</dbReference>
<keyword evidence="3" id="KW-0949">S-adenosyl-L-methionine</keyword>
<protein>
    <recommendedName>
        <fullName evidence="4">O-methyltransferase C-terminal domain-containing protein</fullName>
    </recommendedName>
</protein>
<gene>
    <name evidence="5" type="ORF">PIB30_063052</name>
</gene>
<evidence type="ECO:0000256" key="1">
    <source>
        <dbReference type="ARBA" id="ARBA00022603"/>
    </source>
</evidence>
<evidence type="ECO:0000313" key="5">
    <source>
        <dbReference type="EMBL" id="MED6198133.1"/>
    </source>
</evidence>
<organism evidence="5 6">
    <name type="scientific">Stylosanthes scabra</name>
    <dbReference type="NCBI Taxonomy" id="79078"/>
    <lineage>
        <taxon>Eukaryota</taxon>
        <taxon>Viridiplantae</taxon>
        <taxon>Streptophyta</taxon>
        <taxon>Embryophyta</taxon>
        <taxon>Tracheophyta</taxon>
        <taxon>Spermatophyta</taxon>
        <taxon>Magnoliopsida</taxon>
        <taxon>eudicotyledons</taxon>
        <taxon>Gunneridae</taxon>
        <taxon>Pentapetalae</taxon>
        <taxon>rosids</taxon>
        <taxon>fabids</taxon>
        <taxon>Fabales</taxon>
        <taxon>Fabaceae</taxon>
        <taxon>Papilionoideae</taxon>
        <taxon>50 kb inversion clade</taxon>
        <taxon>dalbergioids sensu lato</taxon>
        <taxon>Dalbergieae</taxon>
        <taxon>Pterocarpus clade</taxon>
        <taxon>Stylosanthes</taxon>
    </lineage>
</organism>
<keyword evidence="1" id="KW-0489">Methyltransferase</keyword>
<evidence type="ECO:0000259" key="4">
    <source>
        <dbReference type="Pfam" id="PF00891"/>
    </source>
</evidence>
<dbReference type="InterPro" id="IPR029063">
    <property type="entry name" value="SAM-dependent_MTases_sf"/>
</dbReference>
<comment type="caution">
    <text evidence="5">The sequence shown here is derived from an EMBL/GenBank/DDBJ whole genome shotgun (WGS) entry which is preliminary data.</text>
</comment>
<dbReference type="EMBL" id="JASCZI010212043">
    <property type="protein sequence ID" value="MED6198133.1"/>
    <property type="molecule type" value="Genomic_DNA"/>
</dbReference>
<dbReference type="Pfam" id="PF00891">
    <property type="entry name" value="Methyltransf_2"/>
    <property type="match status" value="1"/>
</dbReference>
<proteinExistence type="predicted"/>
<dbReference type="PROSITE" id="PS51683">
    <property type="entry name" value="SAM_OMT_II"/>
    <property type="match status" value="1"/>
</dbReference>
<dbReference type="SUPFAM" id="SSF53335">
    <property type="entry name" value="S-adenosyl-L-methionine-dependent methyltransferases"/>
    <property type="match status" value="1"/>
</dbReference>
<dbReference type="Proteomes" id="UP001341840">
    <property type="component" value="Unassembled WGS sequence"/>
</dbReference>
<keyword evidence="6" id="KW-1185">Reference proteome</keyword>
<name>A0ABU6XMB4_9FABA</name>
<dbReference type="InterPro" id="IPR001077">
    <property type="entry name" value="COMT_C"/>
</dbReference>